<accession>A0AAJ5F603</accession>
<keyword evidence="9" id="KW-1185">Reference proteome</keyword>
<dbReference type="AlphaFoldDB" id="A0AAJ5F603"/>
<dbReference type="Pfam" id="PF01614">
    <property type="entry name" value="IclR_C"/>
    <property type="match status" value="1"/>
</dbReference>
<evidence type="ECO:0000313" key="7">
    <source>
        <dbReference type="EMBL" id="TLK32177.1"/>
    </source>
</evidence>
<dbReference type="InterPro" id="IPR036390">
    <property type="entry name" value="WH_DNA-bd_sf"/>
</dbReference>
<keyword evidence="1" id="KW-0805">Transcription regulation</keyword>
<dbReference type="SMART" id="SM00346">
    <property type="entry name" value="HTH_ICLR"/>
    <property type="match status" value="1"/>
</dbReference>
<dbReference type="Proteomes" id="UP000308000">
    <property type="component" value="Unassembled WGS sequence"/>
</dbReference>
<dbReference type="InterPro" id="IPR036388">
    <property type="entry name" value="WH-like_DNA-bd_sf"/>
</dbReference>
<evidence type="ECO:0000256" key="1">
    <source>
        <dbReference type="ARBA" id="ARBA00023015"/>
    </source>
</evidence>
<dbReference type="Gene3D" id="1.10.10.10">
    <property type="entry name" value="Winged helix-like DNA-binding domain superfamily/Winged helix DNA-binding domain"/>
    <property type="match status" value="1"/>
</dbReference>
<dbReference type="Gene3D" id="3.30.450.40">
    <property type="match status" value="1"/>
</dbReference>
<dbReference type="InterPro" id="IPR005471">
    <property type="entry name" value="Tscrpt_reg_IclR_N"/>
</dbReference>
<evidence type="ECO:0000256" key="3">
    <source>
        <dbReference type="ARBA" id="ARBA00023163"/>
    </source>
</evidence>
<organism evidence="7 8">
    <name type="scientific">Deinococcus metallilatus</name>
    <dbReference type="NCBI Taxonomy" id="1211322"/>
    <lineage>
        <taxon>Bacteria</taxon>
        <taxon>Thermotogati</taxon>
        <taxon>Deinococcota</taxon>
        <taxon>Deinococci</taxon>
        <taxon>Deinococcales</taxon>
        <taxon>Deinococcaceae</taxon>
        <taxon>Deinococcus</taxon>
    </lineage>
</organism>
<dbReference type="InterPro" id="IPR050707">
    <property type="entry name" value="HTH_MetabolicPath_Reg"/>
</dbReference>
<dbReference type="GO" id="GO:0003677">
    <property type="term" value="F:DNA binding"/>
    <property type="evidence" value="ECO:0007669"/>
    <property type="project" value="UniProtKB-KW"/>
</dbReference>
<feature type="domain" description="IclR-ED" evidence="5">
    <location>
        <begin position="75"/>
        <end position="259"/>
    </location>
</feature>
<dbReference type="SUPFAM" id="SSF55781">
    <property type="entry name" value="GAF domain-like"/>
    <property type="match status" value="1"/>
</dbReference>
<gene>
    <name evidence="7" type="ORF">FCS05_01605</name>
    <name evidence="6" type="ORF">HNQ10_000292</name>
</gene>
<dbReference type="InterPro" id="IPR029016">
    <property type="entry name" value="GAF-like_dom_sf"/>
</dbReference>
<dbReference type="PROSITE" id="PS51077">
    <property type="entry name" value="HTH_ICLR"/>
    <property type="match status" value="1"/>
</dbReference>
<sequence>MPQTTSEAPRYVIQSAASTLEVLLAFGRPPHRFTPSELAQELGIERNQAFRCLRTLFHVGFLHTDEDDRYYLTALVEQLAGAAQPQPSLVAAAKSFMDEVSQTTEETVNLFVLEGDEATCVDHRDGLRPVRLVTELGRRAPLHAGACPKAILAFLPPERQQAVVERVGSLPQLTPHTLNSSEALQRELQAIRTRGYAISDLDVDLEARGVGAPIFTADGNVVGAISVGGPASRMTPGRIAELGEVIVGVARLISRHLGYNGAAFSPLP</sequence>
<evidence type="ECO:0000313" key="9">
    <source>
        <dbReference type="Proteomes" id="UP000536909"/>
    </source>
</evidence>
<keyword evidence="2" id="KW-0238">DNA-binding</keyword>
<evidence type="ECO:0000259" key="4">
    <source>
        <dbReference type="PROSITE" id="PS51077"/>
    </source>
</evidence>
<dbReference type="Proteomes" id="UP000536909">
    <property type="component" value="Unassembled WGS sequence"/>
</dbReference>
<evidence type="ECO:0000256" key="2">
    <source>
        <dbReference type="ARBA" id="ARBA00023125"/>
    </source>
</evidence>
<dbReference type="EMBL" id="VBRC01000001">
    <property type="protein sequence ID" value="TLK32177.1"/>
    <property type="molecule type" value="Genomic_DNA"/>
</dbReference>
<feature type="domain" description="HTH iclR-type" evidence="4">
    <location>
        <begin position="13"/>
        <end position="75"/>
    </location>
</feature>
<keyword evidence="3" id="KW-0804">Transcription</keyword>
<evidence type="ECO:0000313" key="8">
    <source>
        <dbReference type="Proteomes" id="UP000308000"/>
    </source>
</evidence>
<dbReference type="InterPro" id="IPR014757">
    <property type="entry name" value="Tscrpt_reg_IclR_C"/>
</dbReference>
<evidence type="ECO:0000313" key="6">
    <source>
        <dbReference type="EMBL" id="MBB5293479.1"/>
    </source>
</evidence>
<protein>
    <submittedName>
        <fullName evidence="6">IclR family acetate operon transcriptional repressor</fullName>
    </submittedName>
    <submittedName>
        <fullName evidence="7">IclR family transcriptional regulator</fullName>
    </submittedName>
</protein>
<name>A0AAJ5F603_9DEIO</name>
<dbReference type="GO" id="GO:0003700">
    <property type="term" value="F:DNA-binding transcription factor activity"/>
    <property type="evidence" value="ECO:0007669"/>
    <property type="project" value="TreeGrafter"/>
</dbReference>
<reference evidence="6 9" key="2">
    <citation type="submission" date="2020-08" db="EMBL/GenBank/DDBJ databases">
        <title>Genomic Encyclopedia of Type Strains, Phase IV (KMG-IV): sequencing the most valuable type-strain genomes for metagenomic binning, comparative biology and taxonomic classification.</title>
        <authorList>
            <person name="Goeker M."/>
        </authorList>
    </citation>
    <scope>NUCLEOTIDE SEQUENCE [LARGE SCALE GENOMIC DNA]</scope>
    <source>
        <strain evidence="6 9">DSM 105434</strain>
    </source>
</reference>
<proteinExistence type="predicted"/>
<reference evidence="7 8" key="1">
    <citation type="submission" date="2019-04" db="EMBL/GenBank/DDBJ databases">
        <title>Deinococcus metalilatus MA1002 mutant No.5.</title>
        <authorList>
            <person name="Park W."/>
            <person name="Park C."/>
        </authorList>
    </citation>
    <scope>NUCLEOTIDE SEQUENCE [LARGE SCALE GENOMIC DNA]</scope>
    <source>
        <strain evidence="7 8">MA1002-m5</strain>
    </source>
</reference>
<dbReference type="Pfam" id="PF09339">
    <property type="entry name" value="HTH_IclR"/>
    <property type="match status" value="1"/>
</dbReference>
<dbReference type="GO" id="GO:0045892">
    <property type="term" value="P:negative regulation of DNA-templated transcription"/>
    <property type="evidence" value="ECO:0007669"/>
    <property type="project" value="TreeGrafter"/>
</dbReference>
<dbReference type="PANTHER" id="PTHR30136">
    <property type="entry name" value="HELIX-TURN-HELIX TRANSCRIPTIONAL REGULATOR, ICLR FAMILY"/>
    <property type="match status" value="1"/>
</dbReference>
<evidence type="ECO:0000259" key="5">
    <source>
        <dbReference type="PROSITE" id="PS51078"/>
    </source>
</evidence>
<dbReference type="RefSeq" id="WP_129117175.1">
    <property type="nucleotide sequence ID" value="NZ_BSUI01000012.1"/>
</dbReference>
<dbReference type="PROSITE" id="PS51078">
    <property type="entry name" value="ICLR_ED"/>
    <property type="match status" value="1"/>
</dbReference>
<comment type="caution">
    <text evidence="7">The sequence shown here is derived from an EMBL/GenBank/DDBJ whole genome shotgun (WGS) entry which is preliminary data.</text>
</comment>
<dbReference type="SUPFAM" id="SSF46785">
    <property type="entry name" value="Winged helix' DNA-binding domain"/>
    <property type="match status" value="1"/>
</dbReference>
<dbReference type="EMBL" id="JACHFV010000001">
    <property type="protein sequence ID" value="MBB5293479.1"/>
    <property type="molecule type" value="Genomic_DNA"/>
</dbReference>
<dbReference type="PANTHER" id="PTHR30136:SF24">
    <property type="entry name" value="HTH-TYPE TRANSCRIPTIONAL REPRESSOR ALLR"/>
    <property type="match status" value="1"/>
</dbReference>